<reference evidence="2" key="1">
    <citation type="submission" date="2014-09" db="EMBL/GenBank/DDBJ databases">
        <authorList>
            <person name="Magalhaes I.L.F."/>
            <person name="Oliveira U."/>
            <person name="Santos F.R."/>
            <person name="Vidigal T.H.D.A."/>
            <person name="Brescovit A.D."/>
            <person name="Santos A.J."/>
        </authorList>
    </citation>
    <scope>NUCLEOTIDE SEQUENCE</scope>
    <source>
        <tissue evidence="2">Shoot tissue taken approximately 20 cm above the soil surface</tissue>
    </source>
</reference>
<feature type="region of interest" description="Disordered" evidence="1">
    <location>
        <begin position="1"/>
        <end position="57"/>
    </location>
</feature>
<proteinExistence type="predicted"/>
<sequence length="57" mass="6338">MTGNATTTRRHHQTKADRQSHTTRHVTRTLTQSHSHAVTRPSASRLDPDLPTSPLPS</sequence>
<protein>
    <submittedName>
        <fullName evidence="2">Uncharacterized protein</fullName>
    </submittedName>
</protein>
<accession>A0A0A9AE58</accession>
<evidence type="ECO:0000256" key="1">
    <source>
        <dbReference type="SAM" id="MobiDB-lite"/>
    </source>
</evidence>
<dbReference type="EMBL" id="GBRH01249727">
    <property type="protein sequence ID" value="JAD48168.1"/>
    <property type="molecule type" value="Transcribed_RNA"/>
</dbReference>
<reference evidence="2" key="2">
    <citation type="journal article" date="2015" name="Data Brief">
        <title>Shoot transcriptome of the giant reed, Arundo donax.</title>
        <authorList>
            <person name="Barrero R.A."/>
            <person name="Guerrero F.D."/>
            <person name="Moolhuijzen P."/>
            <person name="Goolsby J.A."/>
            <person name="Tidwell J."/>
            <person name="Bellgard S.E."/>
            <person name="Bellgard M.I."/>
        </authorList>
    </citation>
    <scope>NUCLEOTIDE SEQUENCE</scope>
    <source>
        <tissue evidence="2">Shoot tissue taken approximately 20 cm above the soil surface</tissue>
    </source>
</reference>
<evidence type="ECO:0000313" key="2">
    <source>
        <dbReference type="EMBL" id="JAD48168.1"/>
    </source>
</evidence>
<name>A0A0A9AE58_ARUDO</name>
<organism evidence="2">
    <name type="scientific">Arundo donax</name>
    <name type="common">Giant reed</name>
    <name type="synonym">Donax arundinaceus</name>
    <dbReference type="NCBI Taxonomy" id="35708"/>
    <lineage>
        <taxon>Eukaryota</taxon>
        <taxon>Viridiplantae</taxon>
        <taxon>Streptophyta</taxon>
        <taxon>Embryophyta</taxon>
        <taxon>Tracheophyta</taxon>
        <taxon>Spermatophyta</taxon>
        <taxon>Magnoliopsida</taxon>
        <taxon>Liliopsida</taxon>
        <taxon>Poales</taxon>
        <taxon>Poaceae</taxon>
        <taxon>PACMAD clade</taxon>
        <taxon>Arundinoideae</taxon>
        <taxon>Arundineae</taxon>
        <taxon>Arundo</taxon>
    </lineage>
</organism>
<dbReference type="AlphaFoldDB" id="A0A0A9AE58"/>